<gene>
    <name evidence="1" type="ORF">NDI37_16835</name>
    <name evidence="2" type="ORF">NDI37_22955</name>
</gene>
<dbReference type="EMBL" id="JAMPKK010000037">
    <property type="protein sequence ID" value="MEP0866132.1"/>
    <property type="molecule type" value="Genomic_DNA"/>
</dbReference>
<organism evidence="1 3">
    <name type="scientific">Funiculus sociatus GB2-A5</name>
    <dbReference type="NCBI Taxonomy" id="2933946"/>
    <lineage>
        <taxon>Bacteria</taxon>
        <taxon>Bacillati</taxon>
        <taxon>Cyanobacteriota</taxon>
        <taxon>Cyanophyceae</taxon>
        <taxon>Coleofasciculales</taxon>
        <taxon>Coleofasciculaceae</taxon>
        <taxon>Funiculus</taxon>
    </lineage>
</organism>
<dbReference type="EMBL" id="JAMPKK010000066">
    <property type="protein sequence ID" value="MEP0867314.1"/>
    <property type="molecule type" value="Genomic_DNA"/>
</dbReference>
<accession>A0ABV0JRU8</accession>
<dbReference type="Proteomes" id="UP001442494">
    <property type="component" value="Unassembled WGS sequence"/>
</dbReference>
<evidence type="ECO:0000313" key="3">
    <source>
        <dbReference type="Proteomes" id="UP001442494"/>
    </source>
</evidence>
<name>A0ABV0JRU8_9CYAN</name>
<feature type="non-terminal residue" evidence="1">
    <location>
        <position position="1"/>
    </location>
</feature>
<keyword evidence="3" id="KW-1185">Reference proteome</keyword>
<evidence type="ECO:0000313" key="1">
    <source>
        <dbReference type="EMBL" id="MEP0866132.1"/>
    </source>
</evidence>
<sequence>YSKSEEMLRYSIRLLLHYLKFWDVPIPQ</sequence>
<comment type="caution">
    <text evidence="1">The sequence shown here is derived from an EMBL/GenBank/DDBJ whole genome shotgun (WGS) entry which is preliminary data.</text>
</comment>
<evidence type="ECO:0000313" key="2">
    <source>
        <dbReference type="EMBL" id="MEP0867314.1"/>
    </source>
</evidence>
<protein>
    <submittedName>
        <fullName evidence="1">IS1 family transposase</fullName>
    </submittedName>
</protein>
<proteinExistence type="predicted"/>
<reference evidence="1 3" key="1">
    <citation type="submission" date="2022-04" db="EMBL/GenBank/DDBJ databases">
        <title>Positive selection, recombination, and allopatry shape intraspecific diversity of widespread and dominant cyanobacteria.</title>
        <authorList>
            <person name="Wei J."/>
            <person name="Shu W."/>
            <person name="Hu C."/>
        </authorList>
    </citation>
    <scope>NUCLEOTIDE SEQUENCE [LARGE SCALE GENOMIC DNA]</scope>
    <source>
        <strain evidence="1 3">GB2-A5</strain>
    </source>
</reference>